<dbReference type="PRINTS" id="PR00081">
    <property type="entry name" value="GDHRDH"/>
</dbReference>
<name>A0A0D2DZH1_9EURO</name>
<dbReference type="CDD" id="cd05233">
    <property type="entry name" value="SDR_c"/>
    <property type="match status" value="1"/>
</dbReference>
<comment type="similarity">
    <text evidence="1">Belongs to the short-chain dehydrogenases/reductases (SDR) family.</text>
</comment>
<sequence>MEYYFPKPPRGLKDKVAIVTGAGAAGDDGVGNGRAAAILMADDGCAVVCVDRDLGLARRTVEMIEAEGAGRAMALSADVSVESDCKRIVDETVKAYGRLDILLNGVGIGGTPGTAETADMTSWTKSMEVNVSSMVMMAKYSVPAMAKNDPGRQGYRGSIVNMASVAGIKGGTPHLLYPTSKGAVVNMTRAMAVHHAPQGIRVNCVCPGMVYTPMMYAGGMTEEARAARKNRSLLKTEGNGWDVGMAVRFLASPESRWMTGVILPVDAGATCAVGTDLPATASVNG</sequence>
<dbReference type="Pfam" id="PF13561">
    <property type="entry name" value="adh_short_C2"/>
    <property type="match status" value="1"/>
</dbReference>
<dbReference type="InterPro" id="IPR036291">
    <property type="entry name" value="NAD(P)-bd_dom_sf"/>
</dbReference>
<dbReference type="PANTHER" id="PTHR43477">
    <property type="entry name" value="DIHYDROANTICAPSIN 7-DEHYDROGENASE"/>
    <property type="match status" value="1"/>
</dbReference>
<dbReference type="InterPro" id="IPR002347">
    <property type="entry name" value="SDR_fam"/>
</dbReference>
<dbReference type="InterPro" id="IPR020904">
    <property type="entry name" value="Sc_DH/Rdtase_CS"/>
</dbReference>
<proteinExistence type="inferred from homology"/>
<gene>
    <name evidence="4" type="ORF">PV06_06556</name>
</gene>
<evidence type="ECO:0000256" key="2">
    <source>
        <dbReference type="ARBA" id="ARBA00022857"/>
    </source>
</evidence>
<evidence type="ECO:0000256" key="1">
    <source>
        <dbReference type="ARBA" id="ARBA00006484"/>
    </source>
</evidence>
<evidence type="ECO:0000256" key="3">
    <source>
        <dbReference type="ARBA" id="ARBA00023002"/>
    </source>
</evidence>
<dbReference type="GeneID" id="27358630"/>
<reference evidence="4 5" key="1">
    <citation type="submission" date="2015-01" db="EMBL/GenBank/DDBJ databases">
        <title>The Genome Sequence of Exophiala oligosperma CBS72588.</title>
        <authorList>
            <consortium name="The Broad Institute Genomics Platform"/>
            <person name="Cuomo C."/>
            <person name="de Hoog S."/>
            <person name="Gorbushina A."/>
            <person name="Stielow B."/>
            <person name="Teixiera M."/>
            <person name="Abouelleil A."/>
            <person name="Chapman S.B."/>
            <person name="Priest M."/>
            <person name="Young S.K."/>
            <person name="Wortman J."/>
            <person name="Nusbaum C."/>
            <person name="Birren B."/>
        </authorList>
    </citation>
    <scope>NUCLEOTIDE SEQUENCE [LARGE SCALE GENOMIC DNA]</scope>
    <source>
        <strain evidence="4 5">CBS 72588</strain>
    </source>
</reference>
<dbReference type="VEuPathDB" id="FungiDB:PV06_06556"/>
<dbReference type="SUPFAM" id="SSF51735">
    <property type="entry name" value="NAD(P)-binding Rossmann-fold domains"/>
    <property type="match status" value="1"/>
</dbReference>
<dbReference type="GO" id="GO:0016491">
    <property type="term" value="F:oxidoreductase activity"/>
    <property type="evidence" value="ECO:0007669"/>
    <property type="project" value="UniProtKB-KW"/>
</dbReference>
<dbReference type="PROSITE" id="PS00061">
    <property type="entry name" value="ADH_SHORT"/>
    <property type="match status" value="1"/>
</dbReference>
<dbReference type="STRING" id="215243.A0A0D2DZH1"/>
<dbReference type="AlphaFoldDB" id="A0A0D2DZH1"/>
<dbReference type="RefSeq" id="XP_016261170.1">
    <property type="nucleotide sequence ID" value="XM_016407690.1"/>
</dbReference>
<dbReference type="Gene3D" id="3.40.50.720">
    <property type="entry name" value="NAD(P)-binding Rossmann-like Domain"/>
    <property type="match status" value="1"/>
</dbReference>
<dbReference type="Proteomes" id="UP000053342">
    <property type="component" value="Unassembled WGS sequence"/>
</dbReference>
<dbReference type="PANTHER" id="PTHR43477:SF1">
    <property type="entry name" value="DIHYDROANTICAPSIN 7-DEHYDROGENASE"/>
    <property type="match status" value="1"/>
</dbReference>
<dbReference type="FunFam" id="3.40.50.720:FF:000084">
    <property type="entry name" value="Short-chain dehydrogenase reductase"/>
    <property type="match status" value="1"/>
</dbReference>
<keyword evidence="2" id="KW-0521">NADP</keyword>
<keyword evidence="3" id="KW-0560">Oxidoreductase</keyword>
<dbReference type="EMBL" id="KN847337">
    <property type="protein sequence ID" value="KIW40954.1"/>
    <property type="molecule type" value="Genomic_DNA"/>
</dbReference>
<dbReference type="PRINTS" id="PR00080">
    <property type="entry name" value="SDRFAMILY"/>
</dbReference>
<evidence type="ECO:0000313" key="5">
    <source>
        <dbReference type="Proteomes" id="UP000053342"/>
    </source>
</evidence>
<dbReference type="HOGENOM" id="CLU_010194_1_0_1"/>
<accession>A0A0D2DZH1</accession>
<evidence type="ECO:0000313" key="4">
    <source>
        <dbReference type="EMBL" id="KIW40954.1"/>
    </source>
</evidence>
<dbReference type="OrthoDB" id="1393670at2759"/>
<dbReference type="InterPro" id="IPR051122">
    <property type="entry name" value="SDR_DHRS6-like"/>
</dbReference>
<organism evidence="4 5">
    <name type="scientific">Exophiala oligosperma</name>
    <dbReference type="NCBI Taxonomy" id="215243"/>
    <lineage>
        <taxon>Eukaryota</taxon>
        <taxon>Fungi</taxon>
        <taxon>Dikarya</taxon>
        <taxon>Ascomycota</taxon>
        <taxon>Pezizomycotina</taxon>
        <taxon>Eurotiomycetes</taxon>
        <taxon>Chaetothyriomycetidae</taxon>
        <taxon>Chaetothyriales</taxon>
        <taxon>Herpotrichiellaceae</taxon>
        <taxon>Exophiala</taxon>
    </lineage>
</organism>
<keyword evidence="5" id="KW-1185">Reference proteome</keyword>
<protein>
    <submittedName>
        <fullName evidence="4">Uncharacterized protein</fullName>
    </submittedName>
</protein>